<evidence type="ECO:0008006" key="3">
    <source>
        <dbReference type="Google" id="ProtNLM"/>
    </source>
</evidence>
<dbReference type="InterPro" id="IPR051077">
    <property type="entry name" value="Ca-dependent_lectin"/>
</dbReference>
<organism evidence="1 2">
    <name type="scientific">Mya arenaria</name>
    <name type="common">Soft-shell clam</name>
    <dbReference type="NCBI Taxonomy" id="6604"/>
    <lineage>
        <taxon>Eukaryota</taxon>
        <taxon>Metazoa</taxon>
        <taxon>Spiralia</taxon>
        <taxon>Lophotrochozoa</taxon>
        <taxon>Mollusca</taxon>
        <taxon>Bivalvia</taxon>
        <taxon>Autobranchia</taxon>
        <taxon>Heteroconchia</taxon>
        <taxon>Euheterodonta</taxon>
        <taxon>Imparidentia</taxon>
        <taxon>Neoheterodontei</taxon>
        <taxon>Myida</taxon>
        <taxon>Myoidea</taxon>
        <taxon>Myidae</taxon>
        <taxon>Mya</taxon>
    </lineage>
</organism>
<dbReference type="PANTHER" id="PTHR24024:SF18">
    <property type="entry name" value="SHORT-CHAIN COLLAGEN C4-LIKE"/>
    <property type="match status" value="1"/>
</dbReference>
<evidence type="ECO:0000313" key="2">
    <source>
        <dbReference type="Proteomes" id="UP001164746"/>
    </source>
</evidence>
<proteinExistence type="predicted"/>
<evidence type="ECO:0000313" key="1">
    <source>
        <dbReference type="EMBL" id="WAR23002.1"/>
    </source>
</evidence>
<keyword evidence="2" id="KW-1185">Reference proteome</keyword>
<gene>
    <name evidence="1" type="ORF">MAR_036671</name>
</gene>
<accession>A0ABY7FLI9</accession>
<reference evidence="1" key="1">
    <citation type="submission" date="2022-11" db="EMBL/GenBank/DDBJ databases">
        <title>Centuries of genome instability and evolution in soft-shell clam transmissible cancer (bioRxiv).</title>
        <authorList>
            <person name="Hart S.F.M."/>
            <person name="Yonemitsu M.A."/>
            <person name="Giersch R.M."/>
            <person name="Beal B.F."/>
            <person name="Arriagada G."/>
            <person name="Davis B.W."/>
            <person name="Ostrander E.A."/>
            <person name="Goff S.P."/>
            <person name="Metzger M.J."/>
        </authorList>
    </citation>
    <scope>NUCLEOTIDE SEQUENCE</scope>
    <source>
        <strain evidence="1">MELC-2E11</strain>
        <tissue evidence="1">Siphon/mantle</tissue>
    </source>
</reference>
<name>A0ABY7FLI9_MYAAR</name>
<dbReference type="PANTHER" id="PTHR24024">
    <property type="entry name" value="PULMONARY SURFACTANT-ASSOCIATED PROTEIN A"/>
    <property type="match status" value="1"/>
</dbReference>
<sequence length="230" mass="25312">MLTLNDFCSILPSQIVNLQSTIVLMQSEQDKLVSKVQILEQSQQSTHGSLYIRWGRSSCPANTELVYHGFTAGKKYNAYGGGTNEQCLPNEPTWGRYDDAVAPFGGRIYGAEIDLNEATKYFPNNVNNQDIPCAVCKTHFALNLMIPARNNCYIGWTLEYSGFLMAGTFTSGSDGYNHICVDGNPEFLQHGGTDDNQNILYLVEAQCGSLPCPPYVQNRELACVSAQSNG</sequence>
<dbReference type="EMBL" id="CP111024">
    <property type="protein sequence ID" value="WAR23002.1"/>
    <property type="molecule type" value="Genomic_DNA"/>
</dbReference>
<dbReference type="Proteomes" id="UP001164746">
    <property type="component" value="Chromosome 13"/>
</dbReference>
<protein>
    <recommendedName>
        <fullName evidence="3">Short-chain collagen C4-like</fullName>
    </recommendedName>
</protein>